<feature type="region of interest" description="Disordered" evidence="9">
    <location>
        <begin position="391"/>
        <end position="410"/>
    </location>
</feature>
<gene>
    <name evidence="13" type="ORF">AMAG_08373</name>
</gene>
<feature type="transmembrane region" description="Helical" evidence="10">
    <location>
        <begin position="703"/>
        <end position="719"/>
    </location>
</feature>
<feature type="compositionally biased region" description="Low complexity" evidence="9">
    <location>
        <begin position="36"/>
        <end position="46"/>
    </location>
</feature>
<feature type="transmembrane region" description="Helical" evidence="10">
    <location>
        <begin position="776"/>
        <end position="796"/>
    </location>
</feature>
<dbReference type="STRING" id="578462.A0A0L0SLG3"/>
<feature type="transmembrane region" description="Helical" evidence="10">
    <location>
        <begin position="596"/>
        <end position="620"/>
    </location>
</feature>
<reference evidence="14" key="2">
    <citation type="submission" date="2009-11" db="EMBL/GenBank/DDBJ databases">
        <title>The Genome Sequence of Allomyces macrogynus strain ATCC 38327.</title>
        <authorList>
            <consortium name="The Broad Institute Genome Sequencing Platform"/>
            <person name="Russ C."/>
            <person name="Cuomo C."/>
            <person name="Shea T."/>
            <person name="Young S.K."/>
            <person name="Zeng Q."/>
            <person name="Koehrsen M."/>
            <person name="Haas B."/>
            <person name="Borodovsky M."/>
            <person name="Guigo R."/>
            <person name="Alvarado L."/>
            <person name="Berlin A."/>
            <person name="Borenstein D."/>
            <person name="Chen Z."/>
            <person name="Engels R."/>
            <person name="Freedman E."/>
            <person name="Gellesch M."/>
            <person name="Goldberg J."/>
            <person name="Griggs A."/>
            <person name="Gujja S."/>
            <person name="Heiman D."/>
            <person name="Hepburn T."/>
            <person name="Howarth C."/>
            <person name="Jen D."/>
            <person name="Larson L."/>
            <person name="Lewis B."/>
            <person name="Mehta T."/>
            <person name="Park D."/>
            <person name="Pearson M."/>
            <person name="Roberts A."/>
            <person name="Saif S."/>
            <person name="Shenoy N."/>
            <person name="Sisk P."/>
            <person name="Stolte C."/>
            <person name="Sykes S."/>
            <person name="Walk T."/>
            <person name="White J."/>
            <person name="Yandava C."/>
            <person name="Burger G."/>
            <person name="Gray M.W."/>
            <person name="Holland P.W.H."/>
            <person name="King N."/>
            <person name="Lang F.B.F."/>
            <person name="Roger A.J."/>
            <person name="Ruiz-Trillo I."/>
            <person name="Lander E."/>
            <person name="Nusbaum C."/>
        </authorList>
    </citation>
    <scope>NUCLEOTIDE SEQUENCE [LARGE SCALE GENOMIC DNA]</scope>
    <source>
        <strain evidence="14">ATCC 38327</strain>
    </source>
</reference>
<dbReference type="GO" id="GO:0016020">
    <property type="term" value="C:membrane"/>
    <property type="evidence" value="ECO:0007669"/>
    <property type="project" value="UniProtKB-SubCell"/>
</dbReference>
<dbReference type="AlphaFoldDB" id="A0A0L0SLG3"/>
<feature type="region of interest" description="Disordered" evidence="9">
    <location>
        <begin position="200"/>
        <end position="241"/>
    </location>
</feature>
<dbReference type="VEuPathDB" id="FungiDB:AMAG_08373"/>
<evidence type="ECO:0000256" key="8">
    <source>
        <dbReference type="ARBA" id="ARBA00023136"/>
    </source>
</evidence>
<evidence type="ECO:0000256" key="9">
    <source>
        <dbReference type="SAM" id="MobiDB-lite"/>
    </source>
</evidence>
<feature type="transmembrane region" description="Helical" evidence="10">
    <location>
        <begin position="556"/>
        <end position="576"/>
    </location>
</feature>
<accession>A0A0L0SLG3</accession>
<protein>
    <recommendedName>
        <fullName evidence="15">Potassium uptake protein</fullName>
    </recommendedName>
</protein>
<evidence type="ECO:0000259" key="12">
    <source>
        <dbReference type="Pfam" id="PF22776"/>
    </source>
</evidence>
<keyword evidence="8 10" id="KW-0472">Membrane</keyword>
<reference evidence="13 14" key="1">
    <citation type="submission" date="2009-11" db="EMBL/GenBank/DDBJ databases">
        <title>Annotation of Allomyces macrogynus ATCC 38327.</title>
        <authorList>
            <consortium name="The Broad Institute Genome Sequencing Platform"/>
            <person name="Russ C."/>
            <person name="Cuomo C."/>
            <person name="Burger G."/>
            <person name="Gray M.W."/>
            <person name="Holland P.W.H."/>
            <person name="King N."/>
            <person name="Lang F.B.F."/>
            <person name="Roger A.J."/>
            <person name="Ruiz-Trillo I."/>
            <person name="Young S.K."/>
            <person name="Zeng Q."/>
            <person name="Gargeya S."/>
            <person name="Fitzgerald M."/>
            <person name="Haas B."/>
            <person name="Abouelleil A."/>
            <person name="Alvarado L."/>
            <person name="Arachchi H.M."/>
            <person name="Berlin A."/>
            <person name="Chapman S.B."/>
            <person name="Gearin G."/>
            <person name="Goldberg J."/>
            <person name="Griggs A."/>
            <person name="Gujja S."/>
            <person name="Hansen M."/>
            <person name="Heiman D."/>
            <person name="Howarth C."/>
            <person name="Larimer J."/>
            <person name="Lui A."/>
            <person name="MacDonald P.J.P."/>
            <person name="McCowen C."/>
            <person name="Montmayeur A."/>
            <person name="Murphy C."/>
            <person name="Neiman D."/>
            <person name="Pearson M."/>
            <person name="Priest M."/>
            <person name="Roberts A."/>
            <person name="Saif S."/>
            <person name="Shea T."/>
            <person name="Sisk P."/>
            <person name="Stolte C."/>
            <person name="Sykes S."/>
            <person name="Wortman J."/>
            <person name="Nusbaum C."/>
            <person name="Birren B."/>
        </authorList>
    </citation>
    <scope>NUCLEOTIDE SEQUENCE [LARGE SCALE GENOMIC DNA]</scope>
    <source>
        <strain evidence="13 14">ATCC 38327</strain>
    </source>
</reference>
<organism evidence="13 14">
    <name type="scientific">Allomyces macrogynus (strain ATCC 38327)</name>
    <name type="common">Allomyces javanicus var. macrogynus</name>
    <dbReference type="NCBI Taxonomy" id="578462"/>
    <lineage>
        <taxon>Eukaryota</taxon>
        <taxon>Fungi</taxon>
        <taxon>Fungi incertae sedis</taxon>
        <taxon>Blastocladiomycota</taxon>
        <taxon>Blastocladiomycetes</taxon>
        <taxon>Blastocladiales</taxon>
        <taxon>Blastocladiaceae</taxon>
        <taxon>Allomyces</taxon>
    </lineage>
</organism>
<dbReference type="EMBL" id="GG745341">
    <property type="protein sequence ID" value="KNE63224.1"/>
    <property type="molecule type" value="Genomic_DNA"/>
</dbReference>
<evidence type="ECO:0000256" key="5">
    <source>
        <dbReference type="ARBA" id="ARBA00022958"/>
    </source>
</evidence>
<keyword evidence="3" id="KW-0633">Potassium transport</keyword>
<dbReference type="Pfam" id="PF02705">
    <property type="entry name" value="K_trans"/>
    <property type="match status" value="1"/>
</dbReference>
<feature type="transmembrane region" description="Helical" evidence="10">
    <location>
        <begin position="933"/>
        <end position="955"/>
    </location>
</feature>
<dbReference type="InterPro" id="IPR003855">
    <property type="entry name" value="K+_transporter"/>
</dbReference>
<feature type="region of interest" description="Disordered" evidence="9">
    <location>
        <begin position="1"/>
        <end position="160"/>
    </location>
</feature>
<evidence type="ECO:0008006" key="15">
    <source>
        <dbReference type="Google" id="ProtNLM"/>
    </source>
</evidence>
<feature type="transmembrane region" description="Helical" evidence="10">
    <location>
        <begin position="991"/>
        <end position="1010"/>
    </location>
</feature>
<evidence type="ECO:0000256" key="2">
    <source>
        <dbReference type="ARBA" id="ARBA00022448"/>
    </source>
</evidence>
<feature type="transmembrane region" description="Helical" evidence="10">
    <location>
        <begin position="907"/>
        <end position="927"/>
    </location>
</feature>
<keyword evidence="7" id="KW-0406">Ion transport</keyword>
<evidence type="ECO:0000256" key="6">
    <source>
        <dbReference type="ARBA" id="ARBA00022989"/>
    </source>
</evidence>
<feature type="compositionally biased region" description="Low complexity" evidence="9">
    <location>
        <begin position="119"/>
        <end position="153"/>
    </location>
</feature>
<feature type="compositionally biased region" description="Acidic residues" evidence="9">
    <location>
        <begin position="271"/>
        <end position="288"/>
    </location>
</feature>
<sequence>MPDRPPPPSRAARDPTTGPPPTARLAGILAHIDARSSSASSSSATSLPRGSLTRSPPMTGNTTTSSLPPAIPEDDVAPSPDPAPTVPPGGPGTAPRASSMAIDTVVTSRRGSLSFAEPTAVISRRASTASTATNQTTTAAATTAPRASSRTLSLTLGGRPYLPPEPLEDLDAAAVVPLPASRAVSSMFVGPATAGNARRLSAATAASGGEEMDPNGSGSGPRRASWTNSRRSSALSYSRRASNVGGGVVYEEDDAGGAVNEALRAALAQDTGDDDDDVDGEAQEEARDDDPLRVGVPVVIMPSPGTMRRSPSAGDAAPPPPPQVATAGKHHVPLGALTTVQASAYSVDEVASRMSLHVATHAHTHELTMPAPDDAKLATSLSAVPLLAATPRDASTASSTAADESSRGGARLRTGAHLAAAAVGTRGDTDDVLSPLTAVNAIPPAPPTPKPALIAGPSGRRPSAVPSMIAPSIRSSTSFRQGIGSWLRRAPSSATTTAPPGDARSYLTQARQQEKMAGQPGGAAPPARKGRRMSLGAALMMPPAPRVNEHMDFKTLFGFTFNALGILYGDVAAGPMFLMKSAFHKGISTTNPETHILGTVSFMIWISIVLGVIKYCLVVLKADNNGEGGMLALFSLVPQPDDDGTAPFLQRHYDKIFMLALLGCAFLLGDGLVTPAICMLAAIEGFLVIEAKNPGQIAVPVSTWRVPVTCALIVPLFYVQRFGLGSPTKIFPYIMMVWFTALAAIGIWNIVQIPWVLKAFNPWTMISVMYLLKTKATLELLSTVVLVVAGLEFLYADLGTFKRRPISISFSAIVVPCTLLSYLGQAATLLGAHDAHERAELVHNLFFEAAPDWALWPLVLLGTIVSAVGSQSVISGCFAMIDQAITLRVFPTFHSVHLMGHDGHGTYYVPSFNAVLFLGSLCLVVGYQDSETLSGIFGFCVAGAMLITSLLAVLIMTVKWKLAAWRIATYCLVILFFDGMLFVAACTKLATGAWIACLFALSFFGLMFVFKDTWADINHAMDDKFWTMTQVRQHLRSHTRVKGLGVFVAYADEEVPHVLSALAHRLPAMPDEVILLSLNCIKSLPFVAEEDRVIFRAVDPANGVYRLLISFGFAERPLDALAAIQRAKKRGLKVKNEDQATFYVSRHAVLPARDAKGLRAAFRRVKHYVYEVVSRNSNNQVETLGLPVKDVLEVTNVLILH</sequence>
<evidence type="ECO:0000256" key="4">
    <source>
        <dbReference type="ARBA" id="ARBA00022692"/>
    </source>
</evidence>
<keyword evidence="6 10" id="KW-1133">Transmembrane helix</keyword>
<feature type="domain" description="K+ potassium transporter integral membrane" evidence="11">
    <location>
        <begin position="560"/>
        <end position="1024"/>
    </location>
</feature>
<keyword evidence="4 10" id="KW-0812">Transmembrane</keyword>
<evidence type="ECO:0000259" key="11">
    <source>
        <dbReference type="Pfam" id="PF02705"/>
    </source>
</evidence>
<evidence type="ECO:0000313" key="14">
    <source>
        <dbReference type="Proteomes" id="UP000054350"/>
    </source>
</evidence>
<dbReference type="Pfam" id="PF22776">
    <property type="entry name" value="K_trans_C"/>
    <property type="match status" value="1"/>
</dbReference>
<dbReference type="GO" id="GO:0015079">
    <property type="term" value="F:potassium ion transmembrane transporter activity"/>
    <property type="evidence" value="ECO:0007669"/>
    <property type="project" value="InterPro"/>
</dbReference>
<keyword evidence="2" id="KW-0813">Transport</keyword>
<dbReference type="InterPro" id="IPR053951">
    <property type="entry name" value="K_trans_N"/>
</dbReference>
<feature type="transmembrane region" description="Helical" evidence="10">
    <location>
        <begin position="967"/>
        <end position="985"/>
    </location>
</feature>
<dbReference type="eggNOG" id="ENOG502QPSA">
    <property type="taxonomic scope" value="Eukaryota"/>
</dbReference>
<evidence type="ECO:0000313" key="13">
    <source>
        <dbReference type="EMBL" id="KNE63224.1"/>
    </source>
</evidence>
<feature type="transmembrane region" description="Helical" evidence="10">
    <location>
        <begin position="731"/>
        <end position="756"/>
    </location>
</feature>
<evidence type="ECO:0000256" key="1">
    <source>
        <dbReference type="ARBA" id="ARBA00004141"/>
    </source>
</evidence>
<feature type="compositionally biased region" description="Pro residues" evidence="9">
    <location>
        <begin position="79"/>
        <end position="90"/>
    </location>
</feature>
<feature type="region of interest" description="Disordered" evidence="9">
    <location>
        <begin position="302"/>
        <end position="327"/>
    </location>
</feature>
<evidence type="ECO:0000256" key="10">
    <source>
        <dbReference type="SAM" id="Phobius"/>
    </source>
</evidence>
<feature type="compositionally biased region" description="Low complexity" evidence="9">
    <location>
        <begin position="229"/>
        <end position="241"/>
    </location>
</feature>
<feature type="transmembrane region" description="Helical" evidence="10">
    <location>
        <begin position="853"/>
        <end position="881"/>
    </location>
</feature>
<dbReference type="OrthoDB" id="504708at2759"/>
<evidence type="ECO:0000256" key="7">
    <source>
        <dbReference type="ARBA" id="ARBA00023065"/>
    </source>
</evidence>
<comment type="subcellular location">
    <subcellularLocation>
        <location evidence="1">Membrane</location>
        <topology evidence="1">Multi-pass membrane protein</topology>
    </subcellularLocation>
</comment>
<feature type="transmembrane region" description="Helical" evidence="10">
    <location>
        <begin position="656"/>
        <end position="683"/>
    </location>
</feature>
<feature type="domain" description="K+ potassium transporter C-terminal" evidence="12">
    <location>
        <begin position="1043"/>
        <end position="1196"/>
    </location>
</feature>
<feature type="compositionally biased region" description="Low complexity" evidence="9">
    <location>
        <begin position="391"/>
        <end position="403"/>
    </location>
</feature>
<dbReference type="PANTHER" id="PTHR30540">
    <property type="entry name" value="OSMOTIC STRESS POTASSIUM TRANSPORTER"/>
    <property type="match status" value="1"/>
</dbReference>
<dbReference type="PANTHER" id="PTHR30540:SF83">
    <property type="entry name" value="K+ POTASSIUM TRANSPORTER"/>
    <property type="match status" value="1"/>
</dbReference>
<proteinExistence type="predicted"/>
<feature type="region of interest" description="Disordered" evidence="9">
    <location>
        <begin position="269"/>
        <end position="290"/>
    </location>
</feature>
<evidence type="ECO:0000256" key="3">
    <source>
        <dbReference type="ARBA" id="ARBA00022538"/>
    </source>
</evidence>
<dbReference type="InterPro" id="IPR053952">
    <property type="entry name" value="K_trans_C"/>
</dbReference>
<keyword evidence="14" id="KW-1185">Reference proteome</keyword>
<keyword evidence="5" id="KW-0630">Potassium</keyword>
<feature type="transmembrane region" description="Helical" evidence="10">
    <location>
        <begin position="808"/>
        <end position="833"/>
    </location>
</feature>
<name>A0A0L0SLG3_ALLM3</name>
<feature type="compositionally biased region" description="Polar residues" evidence="9">
    <location>
        <begin position="52"/>
        <end position="67"/>
    </location>
</feature>
<dbReference type="Proteomes" id="UP000054350">
    <property type="component" value="Unassembled WGS sequence"/>
</dbReference>